<protein>
    <submittedName>
        <fullName evidence="1">Uncharacterized protein</fullName>
    </submittedName>
</protein>
<sequence length="54" mass="6092">MRLYTIGDNFIHTIKTAVRLRTGAELHTCTREPYLPFTGDDVERPSTLLAEALS</sequence>
<dbReference type="RefSeq" id="WP_005392984.1">
    <property type="nucleotide sequence ID" value="NZ_CP069534.1"/>
</dbReference>
<evidence type="ECO:0000313" key="1">
    <source>
        <dbReference type="EMBL" id="QRP70739.1"/>
    </source>
</evidence>
<name>A0AAX1L8G6_9CORY</name>
<proteinExistence type="predicted"/>
<dbReference type="AlphaFoldDB" id="A0AAX1L8G6"/>
<evidence type="ECO:0000313" key="2">
    <source>
        <dbReference type="Proteomes" id="UP000617681"/>
    </source>
</evidence>
<dbReference type="EMBL" id="CP069534">
    <property type="protein sequence ID" value="QRP70739.1"/>
    <property type="molecule type" value="Genomic_DNA"/>
</dbReference>
<accession>A0AAX1L8G6</accession>
<gene>
    <name evidence="1" type="ORF">I6J21_00750</name>
</gene>
<reference evidence="1" key="1">
    <citation type="submission" date="2021-02" db="EMBL/GenBank/DDBJ databases">
        <title>FDA dAtabase for Regulatory Grade micrObial Sequences (FDA-ARGOS): Supporting development and validation of Infectious Disease Dx tests.</title>
        <authorList>
            <person name="Sproer C."/>
            <person name="Gronow S."/>
            <person name="Severitt S."/>
            <person name="Schroder I."/>
            <person name="Tallon L."/>
            <person name="Sadzewicz L."/>
            <person name="Zhao X."/>
            <person name="Boylan J."/>
            <person name="Ott S."/>
            <person name="Bowen H."/>
            <person name="Vavikolanu K."/>
            <person name="Mehta A."/>
            <person name="Aluvathingal J."/>
            <person name="Nadendla S."/>
            <person name="Lowell S."/>
            <person name="Myers T."/>
            <person name="Yan Y."/>
            <person name="Sichtig H."/>
        </authorList>
    </citation>
    <scope>NUCLEOTIDE SEQUENCE</scope>
    <source>
        <strain evidence="1">FDAARGOS_1191</strain>
    </source>
</reference>
<organism evidence="1 2">
    <name type="scientific">Corynebacterium glucuronolyticum</name>
    <dbReference type="NCBI Taxonomy" id="39791"/>
    <lineage>
        <taxon>Bacteria</taxon>
        <taxon>Bacillati</taxon>
        <taxon>Actinomycetota</taxon>
        <taxon>Actinomycetes</taxon>
        <taxon>Mycobacteriales</taxon>
        <taxon>Corynebacteriaceae</taxon>
        <taxon>Corynebacterium</taxon>
    </lineage>
</organism>
<dbReference type="Proteomes" id="UP000617681">
    <property type="component" value="Chromosome"/>
</dbReference>